<dbReference type="EMBL" id="NRSH01000012">
    <property type="protein sequence ID" value="MBK1725856.1"/>
    <property type="molecule type" value="Genomic_DNA"/>
</dbReference>
<feature type="compositionally biased region" description="Gly residues" evidence="1">
    <location>
        <begin position="389"/>
        <end position="402"/>
    </location>
</feature>
<sequence length="402" mass="43527">MSRSRKRAKGTQGAAAGTGEEARAIETLIRQIEDPQASAEAQQQWAGALEERLERCLHRGRTRPLHEALGRLAAQWRWAELEDLRAWIGRLSCQEPVPLAGDDGEPMPGEAELFIAPLVIRRPEALPADGEPLAPPEASMQALTESFRRCGAIGEGESIVLASALLPPEAVYGLDWLQVRRLTQALLALAEGEQAEARFDQLLSSEAPAGPDYGVRLALGLRLGPAPLASDFFTDVADEDGLEAAELAWTRAFAEPLDAWLGVEDAEREGTLALVPQPFYSALEEGLSQAEDLAAFHQLMAHLEREYRGEVFSLQADVSGDSAALLLRAFGAQADVPLAEIRRALRPHEDALARADWLEDLFPDGGEAESAEEEDEAELPPPLQWAGRQTGGSGSGGSQRYH</sequence>
<feature type="region of interest" description="Disordered" evidence="1">
    <location>
        <begin position="363"/>
        <end position="402"/>
    </location>
</feature>
<name>A0ABS1E254_9GAMM</name>
<protein>
    <submittedName>
        <fullName evidence="2">Uncharacterized protein</fullName>
    </submittedName>
</protein>
<proteinExistence type="predicted"/>
<comment type="caution">
    <text evidence="2">The sequence shown here is derived from an EMBL/GenBank/DDBJ whole genome shotgun (WGS) entry which is preliminary data.</text>
</comment>
<gene>
    <name evidence="2" type="ORF">CKO13_02235</name>
</gene>
<reference evidence="2 3" key="1">
    <citation type="journal article" date="2020" name="Microorganisms">
        <title>Osmotic Adaptation and Compatible Solute Biosynthesis of Phototrophic Bacteria as Revealed from Genome Analyses.</title>
        <authorList>
            <person name="Imhoff J.F."/>
            <person name="Rahn T."/>
            <person name="Kunzel S."/>
            <person name="Keller A."/>
            <person name="Neulinger S.C."/>
        </authorList>
    </citation>
    <scope>NUCLEOTIDE SEQUENCE [LARGE SCALE GENOMIC DNA]</scope>
    <source>
        <strain evidence="2 3">DSM 15116</strain>
    </source>
</reference>
<dbReference type="RefSeq" id="WP_200256397.1">
    <property type="nucleotide sequence ID" value="NZ_NRSH01000012.1"/>
</dbReference>
<feature type="compositionally biased region" description="Low complexity" evidence="1">
    <location>
        <begin position="10"/>
        <end position="19"/>
    </location>
</feature>
<feature type="region of interest" description="Disordered" evidence="1">
    <location>
        <begin position="1"/>
        <end position="22"/>
    </location>
</feature>
<dbReference type="Proteomes" id="UP000738126">
    <property type="component" value="Unassembled WGS sequence"/>
</dbReference>
<feature type="compositionally biased region" description="Acidic residues" evidence="1">
    <location>
        <begin position="363"/>
        <end position="378"/>
    </location>
</feature>
<organism evidence="2 3">
    <name type="scientific">Halorhodospira neutriphila</name>
    <dbReference type="NCBI Taxonomy" id="168379"/>
    <lineage>
        <taxon>Bacteria</taxon>
        <taxon>Pseudomonadati</taxon>
        <taxon>Pseudomonadota</taxon>
        <taxon>Gammaproteobacteria</taxon>
        <taxon>Chromatiales</taxon>
        <taxon>Ectothiorhodospiraceae</taxon>
        <taxon>Halorhodospira</taxon>
    </lineage>
</organism>
<evidence type="ECO:0000313" key="3">
    <source>
        <dbReference type="Proteomes" id="UP000738126"/>
    </source>
</evidence>
<evidence type="ECO:0000313" key="2">
    <source>
        <dbReference type="EMBL" id="MBK1725856.1"/>
    </source>
</evidence>
<accession>A0ABS1E254</accession>
<evidence type="ECO:0000256" key="1">
    <source>
        <dbReference type="SAM" id="MobiDB-lite"/>
    </source>
</evidence>
<keyword evidence="3" id="KW-1185">Reference proteome</keyword>